<protein>
    <submittedName>
        <fullName evidence="5">Glutathione S-transferase</fullName>
    </submittedName>
</protein>
<dbReference type="InterPro" id="IPR036249">
    <property type="entry name" value="Thioredoxin-like_sf"/>
</dbReference>
<dbReference type="SUPFAM" id="SSF52833">
    <property type="entry name" value="Thioredoxin-like"/>
    <property type="match status" value="1"/>
</dbReference>
<evidence type="ECO:0000256" key="2">
    <source>
        <dbReference type="ARBA" id="ARBA00022679"/>
    </source>
</evidence>
<comment type="similarity">
    <text evidence="1">Belongs to the GST superfamily.</text>
</comment>
<evidence type="ECO:0000313" key="6">
    <source>
        <dbReference type="Proteomes" id="UP000240418"/>
    </source>
</evidence>
<dbReference type="Pfam" id="PF13409">
    <property type="entry name" value="GST_N_2"/>
    <property type="match status" value="1"/>
</dbReference>
<dbReference type="AlphaFoldDB" id="A0A2P8FE67"/>
<dbReference type="GO" id="GO:0016740">
    <property type="term" value="F:transferase activity"/>
    <property type="evidence" value="ECO:0007669"/>
    <property type="project" value="UniProtKB-KW"/>
</dbReference>
<proteinExistence type="inferred from homology"/>
<evidence type="ECO:0000256" key="1">
    <source>
        <dbReference type="ARBA" id="ARBA00007409"/>
    </source>
</evidence>
<evidence type="ECO:0000259" key="4">
    <source>
        <dbReference type="PROSITE" id="PS50405"/>
    </source>
</evidence>
<dbReference type="SFLD" id="SFLDG00358">
    <property type="entry name" value="Main_(cytGST)"/>
    <property type="match status" value="1"/>
</dbReference>
<dbReference type="InterPro" id="IPR036282">
    <property type="entry name" value="Glutathione-S-Trfase_C_sf"/>
</dbReference>
<dbReference type="Pfam" id="PF00043">
    <property type="entry name" value="GST_C"/>
    <property type="match status" value="1"/>
</dbReference>
<dbReference type="FunFam" id="3.40.30.10:FF:000039">
    <property type="entry name" value="Glutathione S-transferase domain"/>
    <property type="match status" value="1"/>
</dbReference>
<dbReference type="InterPro" id="IPR010987">
    <property type="entry name" value="Glutathione-S-Trfase_C-like"/>
</dbReference>
<dbReference type="PROSITE" id="PS50405">
    <property type="entry name" value="GST_CTER"/>
    <property type="match status" value="1"/>
</dbReference>
<dbReference type="Proteomes" id="UP000240418">
    <property type="component" value="Unassembled WGS sequence"/>
</dbReference>
<dbReference type="SFLD" id="SFLDS00019">
    <property type="entry name" value="Glutathione_Transferase_(cytos"/>
    <property type="match status" value="1"/>
</dbReference>
<keyword evidence="6" id="KW-1185">Reference proteome</keyword>
<dbReference type="EMBL" id="PYGJ01000004">
    <property type="protein sequence ID" value="PSL20007.1"/>
    <property type="molecule type" value="Genomic_DNA"/>
</dbReference>
<keyword evidence="2 5" id="KW-0808">Transferase</keyword>
<name>A0A2P8FE67_9RHOB</name>
<dbReference type="PANTHER" id="PTHR44051">
    <property type="entry name" value="GLUTATHIONE S-TRANSFERASE-RELATED"/>
    <property type="match status" value="1"/>
</dbReference>
<dbReference type="InterPro" id="IPR004046">
    <property type="entry name" value="GST_C"/>
</dbReference>
<comment type="caution">
    <text evidence="5">The sequence shown here is derived from an EMBL/GenBank/DDBJ whole genome shotgun (WGS) entry which is preliminary data.</text>
</comment>
<gene>
    <name evidence="5" type="ORF">CLV88_10466</name>
</gene>
<dbReference type="PANTHER" id="PTHR44051:SF19">
    <property type="entry name" value="DISULFIDE-BOND OXIDOREDUCTASE YFCG"/>
    <property type="match status" value="1"/>
</dbReference>
<dbReference type="Gene3D" id="1.20.1050.10">
    <property type="match status" value="1"/>
</dbReference>
<accession>A0A2P8FE67</accession>
<dbReference type="CDD" id="cd03047">
    <property type="entry name" value="GST_N_2"/>
    <property type="match status" value="1"/>
</dbReference>
<dbReference type="Gene3D" id="3.40.30.10">
    <property type="entry name" value="Glutaredoxin"/>
    <property type="match status" value="1"/>
</dbReference>
<sequence>MSTMLTIWGRKTSSNVQALMWCVDELGLPYLRHDLGHRFGGLDDAAFRRLNPNGTIPVLQDGDEPPLWETGAILRYLATCYGDEDFWPSKPIARAHVDRWAEWAKINVAMQFTVPVFWRVVRTPPVQQDTAAITAAVENLETRLSIAAHQLTIHPYLAGTRFTLADIQLGHILYRYFDISITRADLPALREYYDRLTQRPAFRAHVMIDYDDLRVP</sequence>
<dbReference type="PROSITE" id="PS50404">
    <property type="entry name" value="GST_NTER"/>
    <property type="match status" value="1"/>
</dbReference>
<dbReference type="SFLD" id="SFLDG01150">
    <property type="entry name" value="Main.1:_Beta-like"/>
    <property type="match status" value="1"/>
</dbReference>
<evidence type="ECO:0000313" key="5">
    <source>
        <dbReference type="EMBL" id="PSL20007.1"/>
    </source>
</evidence>
<dbReference type="InterPro" id="IPR004045">
    <property type="entry name" value="Glutathione_S-Trfase_N"/>
</dbReference>
<organism evidence="5 6">
    <name type="scientific">Shimia abyssi</name>
    <dbReference type="NCBI Taxonomy" id="1662395"/>
    <lineage>
        <taxon>Bacteria</taxon>
        <taxon>Pseudomonadati</taxon>
        <taxon>Pseudomonadota</taxon>
        <taxon>Alphaproteobacteria</taxon>
        <taxon>Rhodobacterales</taxon>
        <taxon>Roseobacteraceae</taxon>
    </lineage>
</organism>
<dbReference type="InterPro" id="IPR040079">
    <property type="entry name" value="Glutathione_S-Trfase"/>
</dbReference>
<evidence type="ECO:0000259" key="3">
    <source>
        <dbReference type="PROSITE" id="PS50404"/>
    </source>
</evidence>
<dbReference type="SUPFAM" id="SSF47616">
    <property type="entry name" value="GST C-terminal domain-like"/>
    <property type="match status" value="1"/>
</dbReference>
<feature type="domain" description="GST C-terminal" evidence="4">
    <location>
        <begin position="90"/>
        <end position="216"/>
    </location>
</feature>
<feature type="domain" description="GST N-terminal" evidence="3">
    <location>
        <begin position="3"/>
        <end position="85"/>
    </location>
</feature>
<reference evidence="5 6" key="1">
    <citation type="submission" date="2018-03" db="EMBL/GenBank/DDBJ databases">
        <title>Genomic Encyclopedia of Archaeal and Bacterial Type Strains, Phase II (KMG-II): from individual species to whole genera.</title>
        <authorList>
            <person name="Goeker M."/>
        </authorList>
    </citation>
    <scope>NUCLEOTIDE SEQUENCE [LARGE SCALE GENOMIC DNA]</scope>
    <source>
        <strain evidence="5 6">DSM 100673</strain>
    </source>
</reference>